<evidence type="ECO:0000256" key="3">
    <source>
        <dbReference type="ARBA" id="ARBA00022989"/>
    </source>
</evidence>
<feature type="transmembrane region" description="Helical" evidence="5">
    <location>
        <begin position="78"/>
        <end position="99"/>
    </location>
</feature>
<reference evidence="7" key="1">
    <citation type="submission" date="2025-08" db="UniProtKB">
        <authorList>
            <consortium name="RefSeq"/>
        </authorList>
    </citation>
    <scope>IDENTIFICATION</scope>
</reference>
<feature type="non-terminal residue" evidence="7">
    <location>
        <position position="1"/>
    </location>
</feature>
<dbReference type="InterPro" id="IPR023352">
    <property type="entry name" value="MAPEG-like_dom_sf"/>
</dbReference>
<organism evidence="6 7">
    <name type="scientific">Priapulus caudatus</name>
    <name type="common">Priapulid worm</name>
    <dbReference type="NCBI Taxonomy" id="37621"/>
    <lineage>
        <taxon>Eukaryota</taxon>
        <taxon>Metazoa</taxon>
        <taxon>Ecdysozoa</taxon>
        <taxon>Scalidophora</taxon>
        <taxon>Priapulida</taxon>
        <taxon>Priapulimorpha</taxon>
        <taxon>Priapulimorphida</taxon>
        <taxon>Priapulidae</taxon>
        <taxon>Priapulus</taxon>
    </lineage>
</organism>
<feature type="transmembrane region" description="Helical" evidence="5">
    <location>
        <begin position="105"/>
        <end position="127"/>
    </location>
</feature>
<keyword evidence="6" id="KW-1185">Reference proteome</keyword>
<keyword evidence="2 5" id="KW-0812">Transmembrane</keyword>
<evidence type="ECO:0000256" key="5">
    <source>
        <dbReference type="SAM" id="Phobius"/>
    </source>
</evidence>
<sequence length="141" mass="15315">LVFTLRCEFLEALVIFITIASVQCVRFNTTARDPTSRGAERITDVPVRILQNTLEQFVVGCVSKLTLATFLTQRSMTLIPLLVALWCVGRVAFAIGYLLSPMRRAIGFVLTSFSTYVAIGGVAYCCYTSGIGHDIGTVAGV</sequence>
<dbReference type="Proteomes" id="UP000695022">
    <property type="component" value="Unplaced"/>
</dbReference>
<keyword evidence="4 5" id="KW-0472">Membrane</keyword>
<dbReference type="SUPFAM" id="SSF161084">
    <property type="entry name" value="MAPEG domain-like"/>
    <property type="match status" value="1"/>
</dbReference>
<gene>
    <name evidence="7" type="primary">LOC106818782</name>
</gene>
<dbReference type="InterPro" id="IPR001129">
    <property type="entry name" value="Membr-assoc_MAPEG"/>
</dbReference>
<name>A0ABM1F3C1_PRICU</name>
<comment type="subcellular location">
    <subcellularLocation>
        <location evidence="1">Membrane</location>
    </subcellularLocation>
</comment>
<dbReference type="Gene3D" id="1.20.120.550">
    <property type="entry name" value="Membrane associated eicosanoid/glutathione metabolism-like domain"/>
    <property type="match status" value="1"/>
</dbReference>
<dbReference type="Pfam" id="PF01124">
    <property type="entry name" value="MAPEG"/>
    <property type="match status" value="1"/>
</dbReference>
<evidence type="ECO:0000256" key="4">
    <source>
        <dbReference type="ARBA" id="ARBA00023136"/>
    </source>
</evidence>
<evidence type="ECO:0000313" key="7">
    <source>
        <dbReference type="RefSeq" id="XP_014678942.1"/>
    </source>
</evidence>
<evidence type="ECO:0000256" key="2">
    <source>
        <dbReference type="ARBA" id="ARBA00022692"/>
    </source>
</evidence>
<protein>
    <submittedName>
        <fullName evidence="7">Uncharacterized protein sll1147-like</fullName>
    </submittedName>
</protein>
<accession>A0ABM1F3C1</accession>
<keyword evidence="3 5" id="KW-1133">Transmembrane helix</keyword>
<dbReference type="GeneID" id="106818782"/>
<evidence type="ECO:0000256" key="1">
    <source>
        <dbReference type="ARBA" id="ARBA00004370"/>
    </source>
</evidence>
<dbReference type="PANTHER" id="PTHR31004">
    <property type="entry name" value="TRANSMEMBRANE PROTEIN 79"/>
    <property type="match status" value="1"/>
</dbReference>
<evidence type="ECO:0000313" key="6">
    <source>
        <dbReference type="Proteomes" id="UP000695022"/>
    </source>
</evidence>
<proteinExistence type="predicted"/>
<dbReference type="PANTHER" id="PTHR31004:SF1">
    <property type="entry name" value="TRANSMEMBRANE PROTEIN 79"/>
    <property type="match status" value="1"/>
</dbReference>
<dbReference type="RefSeq" id="XP_014678942.1">
    <property type="nucleotide sequence ID" value="XM_014823456.1"/>
</dbReference>